<sequence length="128" mass="14935">MCMSKFECQCVHRVLDQLSAESLAIKVDFETGRGCYLCLMLQPNYPIVSEFYGLVFFHWFPALRFYEDLFTRVRYQLFVATELAAGRYTAPGLSWPGSTILSADGCWSWTHHRTKESFTVVVIWFYFS</sequence>
<reference evidence="1 2" key="1">
    <citation type="submission" date="2021-06" db="EMBL/GenBank/DDBJ databases">
        <authorList>
            <person name="Palmer J.M."/>
        </authorList>
    </citation>
    <scope>NUCLEOTIDE SEQUENCE [LARGE SCALE GENOMIC DNA]</scope>
    <source>
        <strain evidence="1 2">AS_MEX2019</strain>
        <tissue evidence="1">Muscle</tissue>
    </source>
</reference>
<evidence type="ECO:0000313" key="2">
    <source>
        <dbReference type="Proteomes" id="UP001469553"/>
    </source>
</evidence>
<dbReference type="EMBL" id="JAHRIP010066558">
    <property type="protein sequence ID" value="MEQ2306787.1"/>
    <property type="molecule type" value="Genomic_DNA"/>
</dbReference>
<proteinExistence type="predicted"/>
<gene>
    <name evidence="1" type="ORF">AMECASPLE_011847</name>
</gene>
<evidence type="ECO:0000313" key="1">
    <source>
        <dbReference type="EMBL" id="MEQ2306787.1"/>
    </source>
</evidence>
<dbReference type="Proteomes" id="UP001469553">
    <property type="component" value="Unassembled WGS sequence"/>
</dbReference>
<keyword evidence="2" id="KW-1185">Reference proteome</keyword>
<protein>
    <submittedName>
        <fullName evidence="1">Uncharacterized protein</fullName>
    </submittedName>
</protein>
<comment type="caution">
    <text evidence="1">The sequence shown here is derived from an EMBL/GenBank/DDBJ whole genome shotgun (WGS) entry which is preliminary data.</text>
</comment>
<organism evidence="1 2">
    <name type="scientific">Ameca splendens</name>
    <dbReference type="NCBI Taxonomy" id="208324"/>
    <lineage>
        <taxon>Eukaryota</taxon>
        <taxon>Metazoa</taxon>
        <taxon>Chordata</taxon>
        <taxon>Craniata</taxon>
        <taxon>Vertebrata</taxon>
        <taxon>Euteleostomi</taxon>
        <taxon>Actinopterygii</taxon>
        <taxon>Neopterygii</taxon>
        <taxon>Teleostei</taxon>
        <taxon>Neoteleostei</taxon>
        <taxon>Acanthomorphata</taxon>
        <taxon>Ovalentaria</taxon>
        <taxon>Atherinomorphae</taxon>
        <taxon>Cyprinodontiformes</taxon>
        <taxon>Goodeidae</taxon>
        <taxon>Ameca</taxon>
    </lineage>
</organism>
<name>A0ABV0ZLU7_9TELE</name>
<accession>A0ABV0ZLU7</accession>